<dbReference type="EMBL" id="CAJVRM010000191">
    <property type="protein sequence ID" value="CAG8976795.1"/>
    <property type="molecule type" value="Genomic_DNA"/>
</dbReference>
<comment type="caution">
    <text evidence="2">The sequence shown here is derived from an EMBL/GenBank/DDBJ whole genome shotgun (WGS) entry which is preliminary data.</text>
</comment>
<feature type="compositionally biased region" description="Polar residues" evidence="1">
    <location>
        <begin position="1"/>
        <end position="15"/>
    </location>
</feature>
<protein>
    <recommendedName>
        <fullName evidence="4">High-temperature-induced dauer-formation protein</fullName>
    </recommendedName>
</protein>
<feature type="compositionally biased region" description="Polar residues" evidence="1">
    <location>
        <begin position="159"/>
        <end position="175"/>
    </location>
</feature>
<proteinExistence type="predicted"/>
<feature type="region of interest" description="Disordered" evidence="1">
    <location>
        <begin position="134"/>
        <end position="191"/>
    </location>
</feature>
<feature type="compositionally biased region" description="Basic and acidic residues" evidence="1">
    <location>
        <begin position="849"/>
        <end position="861"/>
    </location>
</feature>
<feature type="compositionally biased region" description="Basic and acidic residues" evidence="1">
    <location>
        <begin position="1067"/>
        <end position="1078"/>
    </location>
</feature>
<feature type="region of interest" description="Disordered" evidence="1">
    <location>
        <begin position="1056"/>
        <end position="1093"/>
    </location>
</feature>
<feature type="region of interest" description="Disordered" evidence="1">
    <location>
        <begin position="1"/>
        <end position="31"/>
    </location>
</feature>
<dbReference type="InterPro" id="IPR026705">
    <property type="entry name" value="Hid-1/Ecm30"/>
</dbReference>
<dbReference type="PANTHER" id="PTHR21575:SF12">
    <property type="entry name" value="PROTEIN HID1"/>
    <property type="match status" value="1"/>
</dbReference>
<dbReference type="Pfam" id="PF08058">
    <property type="entry name" value="NPCC"/>
    <property type="match status" value="1"/>
</dbReference>
<reference evidence="2" key="1">
    <citation type="submission" date="2021-07" db="EMBL/GenBank/DDBJ databases">
        <authorList>
            <person name="Durling M."/>
        </authorList>
    </citation>
    <scope>NUCLEOTIDE SEQUENCE</scope>
</reference>
<evidence type="ECO:0008006" key="4">
    <source>
        <dbReference type="Google" id="ProtNLM"/>
    </source>
</evidence>
<dbReference type="OrthoDB" id="432953at2759"/>
<dbReference type="AlphaFoldDB" id="A0A9N9LPG0"/>
<accession>A0A9N9LPG0</accession>
<gene>
    <name evidence="2" type="ORF">HYALB_00012039</name>
</gene>
<feature type="region of interest" description="Disordered" evidence="1">
    <location>
        <begin position="826"/>
        <end position="865"/>
    </location>
</feature>
<keyword evidence="3" id="KW-1185">Reference proteome</keyword>
<dbReference type="Pfam" id="PF12722">
    <property type="entry name" value="Hid1"/>
    <property type="match status" value="2"/>
</dbReference>
<evidence type="ECO:0000313" key="3">
    <source>
        <dbReference type="Proteomes" id="UP000701801"/>
    </source>
</evidence>
<dbReference type="InterPro" id="IPR012578">
    <property type="entry name" value="Nucl_pore_cmplx"/>
</dbReference>
<evidence type="ECO:0000313" key="2">
    <source>
        <dbReference type="EMBL" id="CAG8976795.1"/>
    </source>
</evidence>
<feature type="region of interest" description="Disordered" evidence="1">
    <location>
        <begin position="203"/>
        <end position="253"/>
    </location>
</feature>
<sequence length="1093" mass="121323">MSRQMTSVYPSTPTRLPQAPSGPATPVTGTWRHPKMDEIIRRQNAASFTDRNIITILYNLGGMTVVYSIGRSIWKYFPSLHNQDHFLQPYASWTYYLLHAVMLYNITLALYPLARSPDPVEDIPLTPGQRKLFGLPPSSRAATPDAQYSTPPKYKRTPIVNNSPVGRGSNANSPLSGKGPGNGIESDLAGSFFGSSSGPSSMLVQKAMGDTSGGYRRRSYGSASPLGGSTSKFMAEAPGSPSPSPARNPSVGLNSKWLYDKERRNSGSARLFVPNGQSPDCTKTITMGASDSKLVFKKGIFKLSEEREIAADDPYWASFWELPESTEDIFSLFSPADIRRTRDTALENLETLILAVTSRLFILRHHPSFPDPEFAPEKDALNCIRVLTRILPYLYEAEQLQPWEDKFFWGVRRKRTRKAALARDVLFDESQEELAKLEAAGEEFEEVKPLAEELIDTLVDLLFFADFTLPKPPNVKNKVTYAIWSSGVGCNTSVGTSREFESNRTEVLRLLLTLTSQSMYMSANLLPVTGVKAISYIVTCPDKQVVLSTLCSLLNTSLKYNPASWKIPYNVQVFKDPKLILVTYSIQFLLVVLLYPIPESDPNHAKKNYFRHFLGRLHRPQDFQFITDGITRVLNYPLHASTSYIPGNQEKNNKLTSEMIMFFWEVTQCNKRFRSFIIDTNRSHDFLVLLFYYAIDYKLDASKQGIVRIGSYADFIIHSIYNIITTSQGKLTAIYPALLAVINNVAAHLENLSASASSKLLQLFSSMSSPGFLLGNDSNHNLLQSLLESMNAIIEHQFSKNPNFVYAVLRNKKRFEALRSFTLESGQEEIERRNRRRKERGPVDPLDLSESRRGSVDKGGVDDAVPTQLRGMSEKARGKMPAGMPTFSRQNSTTSLSSYVTTGFSTTGAFEPTTTWIESWLPELPLHTILTLISQLTPQLPRGADAPTDNPPASILRTIIKSDIRGIDPSPIRIQYFEWSPLSLGWYESLLWSFCFTAEMQVAKGTVGVWNGTAIKLFRVETVAPLGPTLSSPRGAVDAVGSNIVSRIGNLNIRGVTAGASPGGTRQEGEVREARTGRGDGSGTNLGMANLGG</sequence>
<organism evidence="2 3">
    <name type="scientific">Hymenoscyphus albidus</name>
    <dbReference type="NCBI Taxonomy" id="595503"/>
    <lineage>
        <taxon>Eukaryota</taxon>
        <taxon>Fungi</taxon>
        <taxon>Dikarya</taxon>
        <taxon>Ascomycota</taxon>
        <taxon>Pezizomycotina</taxon>
        <taxon>Leotiomycetes</taxon>
        <taxon>Helotiales</taxon>
        <taxon>Helotiaceae</taxon>
        <taxon>Hymenoscyphus</taxon>
    </lineage>
</organism>
<dbReference type="GO" id="GO:0005797">
    <property type="term" value="C:Golgi medial cisterna"/>
    <property type="evidence" value="ECO:0007669"/>
    <property type="project" value="TreeGrafter"/>
</dbReference>
<dbReference type="PANTHER" id="PTHR21575">
    <property type="entry name" value="PROTEIN HID1"/>
    <property type="match status" value="1"/>
</dbReference>
<dbReference type="Proteomes" id="UP000701801">
    <property type="component" value="Unassembled WGS sequence"/>
</dbReference>
<evidence type="ECO:0000256" key="1">
    <source>
        <dbReference type="SAM" id="MobiDB-lite"/>
    </source>
</evidence>
<dbReference type="GO" id="GO:0000138">
    <property type="term" value="C:Golgi trans cisterna"/>
    <property type="evidence" value="ECO:0007669"/>
    <property type="project" value="TreeGrafter"/>
</dbReference>
<dbReference type="GO" id="GO:0016020">
    <property type="term" value="C:membrane"/>
    <property type="evidence" value="ECO:0007669"/>
    <property type="project" value="TreeGrafter"/>
</dbReference>
<feature type="compositionally biased region" description="Gly residues" evidence="1">
    <location>
        <begin position="1079"/>
        <end position="1093"/>
    </location>
</feature>
<name>A0A9N9LPG0_9HELO</name>